<feature type="region of interest" description="Disordered" evidence="6">
    <location>
        <begin position="343"/>
        <end position="411"/>
    </location>
</feature>
<dbReference type="PROSITE" id="PS00880">
    <property type="entry name" value="ACB_1"/>
    <property type="match status" value="1"/>
</dbReference>
<accession>A0A0P7YCG6</accession>
<dbReference type="PRINTS" id="PR00689">
    <property type="entry name" value="ACOABINDINGP"/>
</dbReference>
<dbReference type="GO" id="GO:0000425">
    <property type="term" value="P:pexophagy"/>
    <property type="evidence" value="ECO:0007669"/>
    <property type="project" value="InterPro"/>
</dbReference>
<dbReference type="GO" id="GO:0005737">
    <property type="term" value="C:cytoplasm"/>
    <property type="evidence" value="ECO:0007669"/>
    <property type="project" value="TreeGrafter"/>
</dbReference>
<comment type="function">
    <text evidence="4">Acyl-CoA binding protein which acts as the peroxisome receptor for pexophagy but is dispensable for aggrephagy and nonselective autophagy. Binds medium- and long-chain acyl-CoA esters.</text>
</comment>
<dbReference type="Gene3D" id="1.20.80.10">
    <property type="match status" value="1"/>
</dbReference>
<evidence type="ECO:0000313" key="10">
    <source>
        <dbReference type="Proteomes" id="UP000034805"/>
    </source>
</evidence>
<dbReference type="InterPro" id="IPR016347">
    <property type="entry name" value="ACBD5"/>
</dbReference>
<dbReference type="PANTHER" id="PTHR23310:SF77">
    <property type="entry name" value="LD25952P"/>
    <property type="match status" value="1"/>
</dbReference>
<keyword evidence="7" id="KW-0472">Membrane</keyword>
<feature type="region of interest" description="Disordered" evidence="6">
    <location>
        <begin position="44"/>
        <end position="63"/>
    </location>
</feature>
<proteinExistence type="inferred from homology"/>
<feature type="compositionally biased region" description="Low complexity" evidence="6">
    <location>
        <begin position="245"/>
        <end position="256"/>
    </location>
</feature>
<evidence type="ECO:0000313" key="9">
    <source>
        <dbReference type="EMBL" id="KPP63911.1"/>
    </source>
</evidence>
<dbReference type="InterPro" id="IPR022408">
    <property type="entry name" value="Acyl-CoA-binding_prot_CS"/>
</dbReference>
<evidence type="ECO:0000256" key="1">
    <source>
        <dbReference type="ARBA" id="ARBA00010310"/>
    </source>
</evidence>
<feature type="compositionally biased region" description="Acidic residues" evidence="6">
    <location>
        <begin position="192"/>
        <end position="216"/>
    </location>
</feature>
<dbReference type="InterPro" id="IPR035984">
    <property type="entry name" value="Acyl-CoA-binding_sf"/>
</dbReference>
<evidence type="ECO:0000256" key="6">
    <source>
        <dbReference type="SAM" id="MobiDB-lite"/>
    </source>
</evidence>
<feature type="compositionally biased region" description="Basic and acidic residues" evidence="6">
    <location>
        <begin position="397"/>
        <end position="409"/>
    </location>
</feature>
<evidence type="ECO:0000256" key="2">
    <source>
        <dbReference type="ARBA" id="ARBA00023006"/>
    </source>
</evidence>
<evidence type="ECO:0000256" key="7">
    <source>
        <dbReference type="SAM" id="Phobius"/>
    </source>
</evidence>
<evidence type="ECO:0000256" key="4">
    <source>
        <dbReference type="ARBA" id="ARBA00025481"/>
    </source>
</evidence>
<dbReference type="Proteomes" id="UP000034805">
    <property type="component" value="Unassembled WGS sequence"/>
</dbReference>
<dbReference type="PROSITE" id="PS51228">
    <property type="entry name" value="ACB_2"/>
    <property type="match status" value="1"/>
</dbReference>
<dbReference type="SUPFAM" id="SSF47027">
    <property type="entry name" value="Acyl-CoA binding protein"/>
    <property type="match status" value="1"/>
</dbReference>
<dbReference type="GO" id="GO:0000062">
    <property type="term" value="F:fatty-acyl-CoA binding"/>
    <property type="evidence" value="ECO:0007669"/>
    <property type="project" value="InterPro"/>
</dbReference>
<keyword evidence="7" id="KW-1133">Transmembrane helix</keyword>
<protein>
    <recommendedName>
        <fullName evidence="5">Acyl-CoA-binding domain-containing protein 5</fullName>
    </recommendedName>
</protein>
<dbReference type="GO" id="GO:0006631">
    <property type="term" value="P:fatty acid metabolic process"/>
    <property type="evidence" value="ECO:0007669"/>
    <property type="project" value="TreeGrafter"/>
</dbReference>
<dbReference type="Pfam" id="PF00887">
    <property type="entry name" value="ACBP"/>
    <property type="match status" value="1"/>
</dbReference>
<dbReference type="PIRSF" id="PIRSF002412">
    <property type="entry name" value="MA_DBI"/>
    <property type="match status" value="1"/>
</dbReference>
<dbReference type="EMBL" id="JARO02007478">
    <property type="protein sequence ID" value="KPP63911.1"/>
    <property type="molecule type" value="Genomic_DNA"/>
</dbReference>
<name>A0A0P7YCG6_SCLFO</name>
<reference evidence="9 10" key="1">
    <citation type="submission" date="2015-08" db="EMBL/GenBank/DDBJ databases">
        <title>The genome of the Asian arowana (Scleropages formosus).</title>
        <authorList>
            <person name="Tan M.H."/>
            <person name="Gan H.M."/>
            <person name="Croft L.J."/>
            <person name="Austin C.M."/>
        </authorList>
    </citation>
    <scope>NUCLEOTIDE SEQUENCE [LARGE SCALE GENOMIC DNA]</scope>
    <source>
        <strain evidence="9">Aro1</strain>
    </source>
</reference>
<dbReference type="PANTHER" id="PTHR23310">
    <property type="entry name" value="ACYL-COA-BINDING PROTEIN, ACBP"/>
    <property type="match status" value="1"/>
</dbReference>
<feature type="region of interest" description="Disordered" evidence="6">
    <location>
        <begin position="157"/>
        <end position="257"/>
    </location>
</feature>
<gene>
    <name evidence="9" type="ORF">Z043_117788</name>
</gene>
<feature type="compositionally biased region" description="Basic and acidic residues" evidence="6">
    <location>
        <begin position="343"/>
        <end position="361"/>
    </location>
</feature>
<keyword evidence="7" id="KW-0812">Transmembrane</keyword>
<keyword evidence="2" id="KW-0072">Autophagy</keyword>
<sequence>MAFAALPSYIPPHFFSFFAFDRDHKAPTESEPLRLVLWESRPRFHHSDGSEPTRIQRARRRLAKTPRPVQLSDDLKLRFYGFFKQATTGPCNIPKPGFWVSEQKAKWEAWSSLGDMSKEEAMMAYVEEMKTILESLPITDEVEELLDVLGPFYEVEEEEAMPDDESFPKATKGSDGILGDEERNGNVASSDTDFESDISESEEEEDDEEEGDDEQQEEKKAEEGYVCTAEDTTTGLSSDHRAPFSVSSASSRAHSSLDGENMEEELTRIAPAQEDNLCVHCEDASGAFHLTSDSDSEVYCDSIEHFGTVLVGVQSQMLTGETQCPPESSAELSRVEKMVVVKGLQEGDRGNGEMRRNRSQSDRFSTGEEESIPARRRGSMLSGSSSQSEAQLGLRSPGRDGDHRGKEGRAVGGVDKQIATVLLRLEEDMQHILQKLHNLETLSEEQDTTRWPFDISLCTVVFAVAWPFIVHWLLQMYHHRRSRSKEKG</sequence>
<keyword evidence="3 5" id="KW-0446">Lipid-binding</keyword>
<dbReference type="InterPro" id="IPR014352">
    <property type="entry name" value="FERM/acyl-CoA-bd_prot_sf"/>
</dbReference>
<feature type="compositionally biased region" description="Low complexity" evidence="6">
    <location>
        <begin position="379"/>
        <end position="394"/>
    </location>
</feature>
<dbReference type="AlphaFoldDB" id="A0A0P7YCG6"/>
<feature type="domain" description="ACB" evidence="8">
    <location>
        <begin position="51"/>
        <end position="138"/>
    </location>
</feature>
<evidence type="ECO:0000256" key="3">
    <source>
        <dbReference type="ARBA" id="ARBA00023121"/>
    </source>
</evidence>
<keyword evidence="5" id="KW-0813">Transport</keyword>
<evidence type="ECO:0000259" key="8">
    <source>
        <dbReference type="PROSITE" id="PS51228"/>
    </source>
</evidence>
<feature type="transmembrane region" description="Helical" evidence="7">
    <location>
        <begin position="451"/>
        <end position="474"/>
    </location>
</feature>
<organism evidence="9 10">
    <name type="scientific">Scleropages formosus</name>
    <name type="common">Asian bonytongue</name>
    <name type="synonym">Osteoglossum formosum</name>
    <dbReference type="NCBI Taxonomy" id="113540"/>
    <lineage>
        <taxon>Eukaryota</taxon>
        <taxon>Metazoa</taxon>
        <taxon>Chordata</taxon>
        <taxon>Craniata</taxon>
        <taxon>Vertebrata</taxon>
        <taxon>Euteleostomi</taxon>
        <taxon>Actinopterygii</taxon>
        <taxon>Neopterygii</taxon>
        <taxon>Teleostei</taxon>
        <taxon>Osteoglossocephala</taxon>
        <taxon>Osteoglossomorpha</taxon>
        <taxon>Osteoglossiformes</taxon>
        <taxon>Osteoglossidae</taxon>
        <taxon>Scleropages</taxon>
    </lineage>
</organism>
<dbReference type="InterPro" id="IPR000582">
    <property type="entry name" value="Acyl-CoA-binding_protein"/>
</dbReference>
<evidence type="ECO:0000256" key="5">
    <source>
        <dbReference type="PIRNR" id="PIRNR002412"/>
    </source>
</evidence>
<comment type="caution">
    <text evidence="9">The sequence shown here is derived from an EMBL/GenBank/DDBJ whole genome shotgun (WGS) entry which is preliminary data.</text>
</comment>
<comment type="similarity">
    <text evidence="1">Belongs to the ATG37 family.</text>
</comment>